<keyword evidence="2" id="KW-0678">Repressor</keyword>
<dbReference type="SMART" id="SM00401">
    <property type="entry name" value="ZnF_GATA"/>
    <property type="match status" value="1"/>
</dbReference>
<evidence type="ECO:0000256" key="9">
    <source>
        <dbReference type="SAM" id="MobiDB-lite"/>
    </source>
</evidence>
<feature type="domain" description="GATA-type" evidence="10">
    <location>
        <begin position="302"/>
        <end position="354"/>
    </location>
</feature>
<dbReference type="InterPro" id="IPR001005">
    <property type="entry name" value="SANT/Myb"/>
</dbReference>
<dbReference type="InterPro" id="IPR000949">
    <property type="entry name" value="ELM2_dom"/>
</dbReference>
<organism evidence="13 14">
    <name type="scientific">Allacma fusca</name>
    <dbReference type="NCBI Taxonomy" id="39272"/>
    <lineage>
        <taxon>Eukaryota</taxon>
        <taxon>Metazoa</taxon>
        <taxon>Ecdysozoa</taxon>
        <taxon>Arthropoda</taxon>
        <taxon>Hexapoda</taxon>
        <taxon>Collembola</taxon>
        <taxon>Symphypleona</taxon>
        <taxon>Sminthuridae</taxon>
        <taxon>Allacma</taxon>
    </lineage>
</organism>
<dbReference type="GO" id="GO:0006357">
    <property type="term" value="P:regulation of transcription by RNA polymerase II"/>
    <property type="evidence" value="ECO:0007669"/>
    <property type="project" value="TreeGrafter"/>
</dbReference>
<evidence type="ECO:0000256" key="3">
    <source>
        <dbReference type="ARBA" id="ARBA00023015"/>
    </source>
</evidence>
<dbReference type="Pfam" id="PF00249">
    <property type="entry name" value="Myb_DNA-binding"/>
    <property type="match status" value="2"/>
</dbReference>
<feature type="region of interest" description="Disordered" evidence="9">
    <location>
        <begin position="1"/>
        <end position="52"/>
    </location>
</feature>
<feature type="compositionally biased region" description="Polar residues" evidence="9">
    <location>
        <begin position="1"/>
        <end position="27"/>
    </location>
</feature>
<dbReference type="FunFam" id="1.10.10.60:FF:000033">
    <property type="entry name" value="REST corepressor 3"/>
    <property type="match status" value="1"/>
</dbReference>
<dbReference type="CDD" id="cd00167">
    <property type="entry name" value="SANT"/>
    <property type="match status" value="1"/>
</dbReference>
<keyword evidence="6" id="KW-0539">Nucleus</keyword>
<evidence type="ECO:0000259" key="12">
    <source>
        <dbReference type="PROSITE" id="PS51293"/>
    </source>
</evidence>
<proteinExistence type="inferred from homology"/>
<keyword evidence="14" id="KW-1185">Reference proteome</keyword>
<feature type="domain" description="SANT" evidence="12">
    <location>
        <begin position="441"/>
        <end position="492"/>
    </location>
</feature>
<protein>
    <recommendedName>
        <fullName evidence="15">REST corepressor 3</fullName>
    </recommendedName>
</protein>
<evidence type="ECO:0000313" key="13">
    <source>
        <dbReference type="EMBL" id="CAG7719934.1"/>
    </source>
</evidence>
<name>A0A8J2K4L4_9HEXA</name>
<evidence type="ECO:0000259" key="11">
    <source>
        <dbReference type="PROSITE" id="PS51156"/>
    </source>
</evidence>
<keyword evidence="8" id="KW-0862">Zinc</keyword>
<evidence type="ECO:0008006" key="15">
    <source>
        <dbReference type="Google" id="ProtNLM"/>
    </source>
</evidence>
<feature type="domain" description="ELM2" evidence="11">
    <location>
        <begin position="88"/>
        <end position="173"/>
    </location>
</feature>
<evidence type="ECO:0000256" key="1">
    <source>
        <dbReference type="ARBA" id="ARBA00004123"/>
    </source>
</evidence>
<dbReference type="Pfam" id="PF20878">
    <property type="entry name" value="REST_helical"/>
    <property type="match status" value="1"/>
</dbReference>
<evidence type="ECO:0000256" key="6">
    <source>
        <dbReference type="ARBA" id="ARBA00023242"/>
    </source>
</evidence>
<evidence type="ECO:0000256" key="8">
    <source>
        <dbReference type="PROSITE-ProRule" id="PRU00094"/>
    </source>
</evidence>
<dbReference type="InterPro" id="IPR051066">
    <property type="entry name" value="Trans_reg/Corepressor"/>
</dbReference>
<dbReference type="AlphaFoldDB" id="A0A8J2K4L4"/>
<dbReference type="InterPro" id="IPR017884">
    <property type="entry name" value="SANT_dom"/>
</dbReference>
<feature type="compositionally biased region" description="Polar residues" evidence="9">
    <location>
        <begin position="253"/>
        <end position="273"/>
    </location>
</feature>
<accession>A0A8J2K4L4</accession>
<keyword evidence="3" id="KW-0805">Transcription regulation</keyword>
<comment type="similarity">
    <text evidence="7">Belongs to the CoREST family.</text>
</comment>
<dbReference type="InterPro" id="IPR000679">
    <property type="entry name" value="Znf_GATA"/>
</dbReference>
<dbReference type="GO" id="GO:0008270">
    <property type="term" value="F:zinc ion binding"/>
    <property type="evidence" value="ECO:0007669"/>
    <property type="project" value="UniProtKB-KW"/>
</dbReference>
<dbReference type="GO" id="GO:0043565">
    <property type="term" value="F:sequence-specific DNA binding"/>
    <property type="evidence" value="ECO:0007669"/>
    <property type="project" value="InterPro"/>
</dbReference>
<dbReference type="OrthoDB" id="10064338at2759"/>
<gene>
    <name evidence="13" type="ORF">AFUS01_LOCUS9232</name>
</gene>
<evidence type="ECO:0000256" key="4">
    <source>
        <dbReference type="ARBA" id="ARBA00023054"/>
    </source>
</evidence>
<dbReference type="GO" id="GO:0000118">
    <property type="term" value="C:histone deacetylase complex"/>
    <property type="evidence" value="ECO:0007669"/>
    <property type="project" value="TreeGrafter"/>
</dbReference>
<evidence type="ECO:0000256" key="7">
    <source>
        <dbReference type="ARBA" id="ARBA00038011"/>
    </source>
</evidence>
<dbReference type="PANTHER" id="PTHR16089">
    <property type="entry name" value="REST COREPRESSOR COREST PROTEIN-RELATED"/>
    <property type="match status" value="1"/>
</dbReference>
<dbReference type="PROSITE" id="PS51156">
    <property type="entry name" value="ELM2"/>
    <property type="match status" value="1"/>
</dbReference>
<evidence type="ECO:0000313" key="14">
    <source>
        <dbReference type="Proteomes" id="UP000708208"/>
    </source>
</evidence>
<dbReference type="GO" id="GO:0003714">
    <property type="term" value="F:transcription corepressor activity"/>
    <property type="evidence" value="ECO:0007669"/>
    <property type="project" value="TreeGrafter"/>
</dbReference>
<dbReference type="SMART" id="SM01189">
    <property type="entry name" value="ELM2"/>
    <property type="match status" value="1"/>
</dbReference>
<feature type="region of interest" description="Disordered" evidence="9">
    <location>
        <begin position="238"/>
        <end position="296"/>
    </location>
</feature>
<dbReference type="FunFam" id="4.10.1240.50:FF:000002">
    <property type="entry name" value="REST corepressor isoform X1"/>
    <property type="match status" value="1"/>
</dbReference>
<dbReference type="SMART" id="SM00717">
    <property type="entry name" value="SANT"/>
    <property type="match status" value="2"/>
</dbReference>
<evidence type="ECO:0000256" key="2">
    <source>
        <dbReference type="ARBA" id="ARBA00022491"/>
    </source>
</evidence>
<keyword evidence="8" id="KW-0863">Zinc-finger</keyword>
<comment type="subcellular location">
    <subcellularLocation>
        <location evidence="1">Nucleus</location>
    </subcellularLocation>
</comment>
<keyword evidence="8" id="KW-0479">Metal-binding</keyword>
<dbReference type="Proteomes" id="UP000708208">
    <property type="component" value="Unassembled WGS sequence"/>
</dbReference>
<keyword evidence="5" id="KW-0804">Transcription</keyword>
<dbReference type="InterPro" id="IPR049048">
    <property type="entry name" value="REST_helical"/>
</dbReference>
<dbReference type="PROSITE" id="PS51293">
    <property type="entry name" value="SANT"/>
    <property type="match status" value="2"/>
</dbReference>
<evidence type="ECO:0000259" key="10">
    <source>
        <dbReference type="PROSITE" id="PS50114"/>
    </source>
</evidence>
<reference evidence="13" key="1">
    <citation type="submission" date="2021-06" db="EMBL/GenBank/DDBJ databases">
        <authorList>
            <person name="Hodson N. C."/>
            <person name="Mongue J. A."/>
            <person name="Jaron S. K."/>
        </authorList>
    </citation>
    <scope>NUCLEOTIDE SEQUENCE</scope>
</reference>
<dbReference type="Pfam" id="PF01448">
    <property type="entry name" value="ELM2"/>
    <property type="match status" value="1"/>
</dbReference>
<dbReference type="PROSITE" id="PS50114">
    <property type="entry name" value="GATA_ZN_FINGER_2"/>
    <property type="match status" value="1"/>
</dbReference>
<dbReference type="PANTHER" id="PTHR16089:SF28">
    <property type="entry name" value="REST COREPRESSOR"/>
    <property type="match status" value="1"/>
</dbReference>
<comment type="caution">
    <text evidence="13">The sequence shown here is derived from an EMBL/GenBank/DDBJ whole genome shotgun (WGS) entry which is preliminary data.</text>
</comment>
<feature type="compositionally biased region" description="Low complexity" evidence="9">
    <location>
        <begin position="514"/>
        <end position="535"/>
    </location>
</feature>
<sequence length="551" mass="62213">MGENSQFSGKSPRSSNGLGHGNSNTHTIWVPPNRQQQHHHHDTGGGNERERDRDHSIQILNAYSSSPNPNASSNKPYMDFFEDREGAGGMRVGRDYQAKVPALVPKEDRNVQGDPDRALLVWCPTERLNDDQIEQYLSVARDKYQYSGEQALGLLFWHRYDISRALHDLGNFTPNPEEWTIEDKVLFEQAFQFHGKAFDRIRSMLPDKSMSSLIRYYYKWKKLRCKTSVMDRQVKKFSQEDVGDDQNAPPLPNNSTTAVPQQQQQTNSHSNYLNMPLQPNAASLHHHDNASDSDSDDIIKASAESGLCGNCGVSVTELHTKDNKESMCKTCFLYWKKTGEMRPLTGPIRRGDRQMMMGLGCVRQRRTPPKGMFINHDDLTMLASAPPQAENVTLQSLEKEVHEIKCRVQLKKQGIEMLKASIPPNGINSYRPTETSSGSGRVTARWSQEELLMAAQGVRRYGKNFQKIAEVMGTKSESHLKSFYANYRRRYGLDSLVQEHLLEQMNLDEMMQDNNNGTTPSTPSTPGGVSSVSSTDGNKNGSPIKPRCLEF</sequence>
<keyword evidence="4" id="KW-0175">Coiled coil</keyword>
<dbReference type="CDD" id="cd00202">
    <property type="entry name" value="ZnF_GATA"/>
    <property type="match status" value="1"/>
</dbReference>
<evidence type="ECO:0000256" key="5">
    <source>
        <dbReference type="ARBA" id="ARBA00023163"/>
    </source>
</evidence>
<dbReference type="GO" id="GO:0005667">
    <property type="term" value="C:transcription regulator complex"/>
    <property type="evidence" value="ECO:0007669"/>
    <property type="project" value="TreeGrafter"/>
</dbReference>
<feature type="domain" description="SANT" evidence="12">
    <location>
        <begin position="177"/>
        <end position="226"/>
    </location>
</feature>
<feature type="region of interest" description="Disordered" evidence="9">
    <location>
        <begin position="511"/>
        <end position="551"/>
    </location>
</feature>
<dbReference type="EMBL" id="CAJVCH010065812">
    <property type="protein sequence ID" value="CAG7719934.1"/>
    <property type="molecule type" value="Genomic_DNA"/>
</dbReference>